<name>A0A2P2J6G3_RHIMU</name>
<dbReference type="PANTHER" id="PTHR12998">
    <property type="entry name" value="TRNA:M(4)X MODIFICATION ENZYME TRM13 HOMOLOG"/>
    <property type="match status" value="1"/>
</dbReference>
<reference evidence="3" key="1">
    <citation type="submission" date="2018-02" db="EMBL/GenBank/DDBJ databases">
        <title>Rhizophora mucronata_Transcriptome.</title>
        <authorList>
            <person name="Meera S.P."/>
            <person name="Sreeshan A."/>
            <person name="Augustine A."/>
        </authorList>
    </citation>
    <scope>NUCLEOTIDE SEQUENCE</scope>
    <source>
        <tissue evidence="3">Leaf</tissue>
    </source>
</reference>
<feature type="domain" description="Methyltransferase TRM13" evidence="2">
    <location>
        <begin position="2"/>
        <end position="115"/>
    </location>
</feature>
<comment type="function">
    <text evidence="1">tRNA methylase which 2'-O-methylates cytidine(4) in tRNA(Pro) and tRNA(Gly)(GCC), and adenosine(4) in tRNA(His).</text>
</comment>
<dbReference type="GO" id="GO:0008270">
    <property type="term" value="F:zinc ion binding"/>
    <property type="evidence" value="ECO:0007669"/>
    <property type="project" value="UniProtKB-KW"/>
</dbReference>
<dbReference type="GO" id="GO:0030488">
    <property type="term" value="P:tRNA methylation"/>
    <property type="evidence" value="ECO:0007669"/>
    <property type="project" value="InterPro"/>
</dbReference>
<sequence>MLNLGITKEEFHAITWFTSWAVDADHGSDLSDVTDCRMHLNSSEEDQEQSMGHDKAVEDMIRNMKAVERAALGFKCKWIIDVGRMMWAKERGLYAKLVKYVPSSISPENHLLIAKRAVSC</sequence>
<dbReference type="PANTHER" id="PTHR12998:SF0">
    <property type="entry name" value="TRNA:M(4)X MODIFICATION ENZYME TRM13 HOMOLOG"/>
    <property type="match status" value="1"/>
</dbReference>
<keyword evidence="1" id="KW-0819">tRNA processing</keyword>
<comment type="catalytic activity">
    <reaction evidence="1">
        <text>adenosine(4) in tRNA(His) + S-adenosyl-L-methionine = 2'-O-methyladenosine(4) in tRNA(His) + S-adenosyl-L-homocysteine + H(+)</text>
        <dbReference type="Rhea" id="RHEA:43196"/>
        <dbReference type="Rhea" id="RHEA-COMP:10401"/>
        <dbReference type="Rhea" id="RHEA-COMP:10402"/>
        <dbReference type="ChEBI" id="CHEBI:15378"/>
        <dbReference type="ChEBI" id="CHEBI:57856"/>
        <dbReference type="ChEBI" id="CHEBI:59789"/>
        <dbReference type="ChEBI" id="CHEBI:74411"/>
        <dbReference type="ChEBI" id="CHEBI:74477"/>
        <dbReference type="EC" id="2.1.1.225"/>
    </reaction>
</comment>
<keyword evidence="1" id="KW-0949">S-adenosyl-L-methionine</keyword>
<accession>A0A2P2J6G3</accession>
<evidence type="ECO:0000256" key="1">
    <source>
        <dbReference type="RuleBase" id="RU367103"/>
    </source>
</evidence>
<dbReference type="EC" id="2.1.1.225" evidence="1"/>
<dbReference type="InterPro" id="IPR007871">
    <property type="entry name" value="Methyltransferase_TRM13"/>
</dbReference>
<dbReference type="GO" id="GO:0106050">
    <property type="term" value="F:tRNA 2'-O-methyltransferase activity"/>
    <property type="evidence" value="ECO:0007669"/>
    <property type="project" value="UniProtKB-UniRule"/>
</dbReference>
<comment type="catalytic activity">
    <reaction evidence="1">
        <text>cytidine(4) in tRNA(Pro) + S-adenosyl-L-methionine = 2'-O-methylcytidine(4) in tRNA(Pro) + S-adenosyl-L-homocysteine + H(+)</text>
        <dbReference type="Rhea" id="RHEA:32767"/>
        <dbReference type="Rhea" id="RHEA-COMP:10397"/>
        <dbReference type="Rhea" id="RHEA-COMP:10398"/>
        <dbReference type="ChEBI" id="CHEBI:15378"/>
        <dbReference type="ChEBI" id="CHEBI:57856"/>
        <dbReference type="ChEBI" id="CHEBI:59789"/>
        <dbReference type="ChEBI" id="CHEBI:74495"/>
        <dbReference type="ChEBI" id="CHEBI:82748"/>
        <dbReference type="EC" id="2.1.1.225"/>
    </reaction>
</comment>
<dbReference type="EMBL" id="GGEC01008587">
    <property type="protein sequence ID" value="MBW89070.1"/>
    <property type="molecule type" value="Transcribed_RNA"/>
</dbReference>
<dbReference type="InterPro" id="IPR039044">
    <property type="entry name" value="Trm13"/>
</dbReference>
<comment type="similarity">
    <text evidence="1">Belongs to the methyltransferase TRM13 family.</text>
</comment>
<protein>
    <recommendedName>
        <fullName evidence="1">tRNA:m(4)X modification enzyme TRM13</fullName>
        <ecNumber evidence="1">2.1.1.225</ecNumber>
    </recommendedName>
</protein>
<dbReference type="AlphaFoldDB" id="A0A2P2J6G3"/>
<evidence type="ECO:0000313" key="3">
    <source>
        <dbReference type="EMBL" id="MBW89070.1"/>
    </source>
</evidence>
<keyword evidence="1" id="KW-0863">Zinc-finger</keyword>
<evidence type="ECO:0000259" key="2">
    <source>
        <dbReference type="Pfam" id="PF05206"/>
    </source>
</evidence>
<dbReference type="Pfam" id="PF05206">
    <property type="entry name" value="TRM13"/>
    <property type="match status" value="1"/>
</dbReference>
<keyword evidence="1" id="KW-0479">Metal-binding</keyword>
<keyword evidence="1" id="KW-0862">Zinc</keyword>
<keyword evidence="1" id="KW-0808">Transferase</keyword>
<keyword evidence="1" id="KW-0489">Methyltransferase</keyword>
<comment type="catalytic activity">
    <reaction evidence="1">
        <text>cytidine(4) in tRNA(Gly)(GCC) + S-adenosyl-L-methionine = 2'-O-methylcytidine(4) in tRNA(Gly)(GCC) + S-adenosyl-L-homocysteine + H(+)</text>
        <dbReference type="Rhea" id="RHEA:43192"/>
        <dbReference type="Rhea" id="RHEA-COMP:10399"/>
        <dbReference type="Rhea" id="RHEA-COMP:10400"/>
        <dbReference type="ChEBI" id="CHEBI:15378"/>
        <dbReference type="ChEBI" id="CHEBI:57856"/>
        <dbReference type="ChEBI" id="CHEBI:59789"/>
        <dbReference type="ChEBI" id="CHEBI:74495"/>
        <dbReference type="ChEBI" id="CHEBI:82748"/>
        <dbReference type="EC" id="2.1.1.225"/>
    </reaction>
</comment>
<organism evidence="3">
    <name type="scientific">Rhizophora mucronata</name>
    <name type="common">Asiatic mangrove</name>
    <dbReference type="NCBI Taxonomy" id="61149"/>
    <lineage>
        <taxon>Eukaryota</taxon>
        <taxon>Viridiplantae</taxon>
        <taxon>Streptophyta</taxon>
        <taxon>Embryophyta</taxon>
        <taxon>Tracheophyta</taxon>
        <taxon>Spermatophyta</taxon>
        <taxon>Magnoliopsida</taxon>
        <taxon>eudicotyledons</taxon>
        <taxon>Gunneridae</taxon>
        <taxon>Pentapetalae</taxon>
        <taxon>rosids</taxon>
        <taxon>fabids</taxon>
        <taxon>Malpighiales</taxon>
        <taxon>Rhizophoraceae</taxon>
        <taxon>Rhizophora</taxon>
    </lineage>
</organism>
<proteinExistence type="inferred from homology"/>